<dbReference type="Pfam" id="PF00694">
    <property type="entry name" value="Aconitase_C"/>
    <property type="match status" value="1"/>
</dbReference>
<comment type="catalytic activity">
    <reaction evidence="8 9">
        <text>citrate = D-threo-isocitrate</text>
        <dbReference type="Rhea" id="RHEA:10336"/>
        <dbReference type="ChEBI" id="CHEBI:15562"/>
        <dbReference type="ChEBI" id="CHEBI:16947"/>
        <dbReference type="EC" id="4.2.1.3"/>
    </reaction>
</comment>
<evidence type="ECO:0000256" key="2">
    <source>
        <dbReference type="ARBA" id="ARBA00004717"/>
    </source>
</evidence>
<dbReference type="PROSITE" id="PS00450">
    <property type="entry name" value="ACONITASE_1"/>
    <property type="match status" value="1"/>
</dbReference>
<dbReference type="SUPFAM" id="SSF53732">
    <property type="entry name" value="Aconitase iron-sulfur domain"/>
    <property type="match status" value="1"/>
</dbReference>
<evidence type="ECO:0000256" key="5">
    <source>
        <dbReference type="ARBA" id="ARBA00022723"/>
    </source>
</evidence>
<keyword evidence="7 9" id="KW-0411">Iron-sulfur</keyword>
<evidence type="ECO:0000256" key="7">
    <source>
        <dbReference type="ARBA" id="ARBA00023014"/>
    </source>
</evidence>
<comment type="cofactor">
    <cofactor evidence="1">
        <name>[4Fe-4S] cluster</name>
        <dbReference type="ChEBI" id="CHEBI:49883"/>
    </cofactor>
</comment>
<evidence type="ECO:0000259" key="11">
    <source>
        <dbReference type="Pfam" id="PF00694"/>
    </source>
</evidence>
<comment type="pathway">
    <text evidence="2">Carbohydrate metabolism; tricarboxylic acid cycle; isocitrate from oxaloacetate: step 2/2.</text>
</comment>
<keyword evidence="9 12" id="KW-0456">Lyase</keyword>
<reference evidence="12" key="1">
    <citation type="submission" date="2022-10" db="EMBL/GenBank/DDBJ databases">
        <title>Roseovarius pelagicus sp. nov., isolated from Arctic seawater.</title>
        <authorList>
            <person name="Hong Y.W."/>
            <person name="Hwang C.Y."/>
        </authorList>
    </citation>
    <scope>NUCLEOTIDE SEQUENCE</scope>
    <source>
        <strain evidence="12">HL-MP18</strain>
    </source>
</reference>
<dbReference type="InterPro" id="IPR015931">
    <property type="entry name" value="Acnase/IPM_dHydase_lsu_aba_1/3"/>
</dbReference>
<proteinExistence type="inferred from homology"/>
<dbReference type="NCBIfam" id="NF006757">
    <property type="entry name" value="PRK09277.1"/>
    <property type="match status" value="1"/>
</dbReference>
<dbReference type="InterPro" id="IPR006249">
    <property type="entry name" value="Aconitase/IRP2"/>
</dbReference>
<organism evidence="12 13">
    <name type="scientific">Roseovarius pelagicus</name>
    <dbReference type="NCBI Taxonomy" id="2980108"/>
    <lineage>
        <taxon>Bacteria</taxon>
        <taxon>Pseudomonadati</taxon>
        <taxon>Pseudomonadota</taxon>
        <taxon>Alphaproteobacteria</taxon>
        <taxon>Rhodobacterales</taxon>
        <taxon>Roseobacteraceae</taxon>
        <taxon>Roseovarius</taxon>
    </lineage>
</organism>
<dbReference type="Pfam" id="PF00330">
    <property type="entry name" value="Aconitase"/>
    <property type="match status" value="1"/>
</dbReference>
<comment type="function">
    <text evidence="9">Catalyzes the isomerization of citrate to isocitrate via cis-aconitate.</text>
</comment>
<evidence type="ECO:0000259" key="10">
    <source>
        <dbReference type="Pfam" id="PF00330"/>
    </source>
</evidence>
<evidence type="ECO:0000313" key="13">
    <source>
        <dbReference type="Proteomes" id="UP001064087"/>
    </source>
</evidence>
<dbReference type="InterPro" id="IPR018136">
    <property type="entry name" value="Aconitase_4Fe-4S_BS"/>
</dbReference>
<dbReference type="Proteomes" id="UP001064087">
    <property type="component" value="Chromosome"/>
</dbReference>
<dbReference type="EC" id="4.2.1.3" evidence="9"/>
<evidence type="ECO:0000313" key="12">
    <source>
        <dbReference type="EMBL" id="UXX83076.1"/>
    </source>
</evidence>
<dbReference type="PRINTS" id="PR00415">
    <property type="entry name" value="ACONITASE"/>
</dbReference>
<dbReference type="Gene3D" id="3.20.19.10">
    <property type="entry name" value="Aconitase, domain 4"/>
    <property type="match status" value="1"/>
</dbReference>
<gene>
    <name evidence="12" type="primary">acnA</name>
    <name evidence="12" type="ORF">N7U68_18680</name>
</gene>
<dbReference type="InterPro" id="IPR000573">
    <property type="entry name" value="AconitaseA/IPMdHydase_ssu_swvl"/>
</dbReference>
<dbReference type="NCBIfam" id="NF009520">
    <property type="entry name" value="PRK12881.1"/>
    <property type="match status" value="1"/>
</dbReference>
<evidence type="ECO:0000256" key="6">
    <source>
        <dbReference type="ARBA" id="ARBA00023004"/>
    </source>
</evidence>
<name>A0ABY6DAC3_9RHOB</name>
<evidence type="ECO:0000256" key="9">
    <source>
        <dbReference type="RuleBase" id="RU361275"/>
    </source>
</evidence>
<evidence type="ECO:0000256" key="8">
    <source>
        <dbReference type="ARBA" id="ARBA00023501"/>
    </source>
</evidence>
<evidence type="ECO:0000256" key="4">
    <source>
        <dbReference type="ARBA" id="ARBA00022485"/>
    </source>
</evidence>
<accession>A0ABY6DAC3</accession>
<dbReference type="InterPro" id="IPR001030">
    <property type="entry name" value="Acoase/IPM_deHydtase_lsu_aba"/>
</dbReference>
<dbReference type="InterPro" id="IPR015928">
    <property type="entry name" value="Aconitase/3IPM_dehydase_swvl"/>
</dbReference>
<dbReference type="GO" id="GO:0003994">
    <property type="term" value="F:aconitate hydratase activity"/>
    <property type="evidence" value="ECO:0007669"/>
    <property type="project" value="UniProtKB-EC"/>
</dbReference>
<dbReference type="InterPro" id="IPR036008">
    <property type="entry name" value="Aconitase_4Fe-4S_dom"/>
</dbReference>
<sequence length="888" mass="93451">MAKLHVPQLLEFDLPRGGRARCVDLHALLAARARPLPYCLRVVLENVARQVLAGHADAADIARIADWSARGAPVSAALEVTRLILPDSSGLPVLMDLAAARDAAHAAGAPVDAVEPRVPITLVVDHSLIVDRAGEQSAAQHNLLAEYARNAERYSFFKWAQQAFANLRVVPPGAGIIHQVHLERLAEIVHMAEVPACGPVVAPEFVLGCDSHTPMVNGLGLLAWGVGGIDGEAAALGQRHVVRIPRVVGVRLTGRLPAGATTTDAVLTITERLREVGVVGDFVEFYGAGAARLTVPDRATIANMAPEYGATIGYFPIDAQTIAYLAQSGRAPDHVALVESYAKAAGLYAQADTAEAEYSETVEIDLDRVLPSIAGPKRPQDRVPLARAKEAFQTVLRAPKAAGGFGLTDEQITQDAASDGLRHGSIVLAAITSCTNTSNPHVMIAAGLLARNAVARGLRVPPRVKTSLAPGSRLVDGYLERAGLMAPLEALGFHVVGHGCTTCSGKSGPLNPGVAEEIDAGDLVAAAVLSGNRNFEGRTHPQCRAAYLASPPLVVAYALAGRIDIALEEEPLGVGMDGTPVYLRDIWPDEDEVATLVAGSLTPARFQESYATLFDGAELWQRLAAPSGRRFAWDPESTYVCKPPFFDTDNPAMPDVLSGARALLWVGDTLTTDHITPSGAIAPDGMAGQYLIAQGVAPKDFNAVTQRRGNHEFMARITFGNPRLHNRLAPDAPGGMTRLSSEAPPVSIYAAAQTLMAEGAPAVVLAGRDYGMGSSRDWAAKGPKLLGVRAVLAQGFERIHRANLIGMGIVPLLFDAGQGAEALGLTGFETLNITGLRAGVSEGAPVRVNAEGVAIFEARVDIASDAERSLLLSGGMFAGLLRKLEDAA</sequence>
<keyword evidence="4 9" id="KW-0004">4Fe-4S</keyword>
<comment type="similarity">
    <text evidence="3 9">Belongs to the aconitase/IPM isomerase family.</text>
</comment>
<dbReference type="RefSeq" id="WP_263047791.1">
    <property type="nucleotide sequence ID" value="NZ_CP106738.1"/>
</dbReference>
<dbReference type="SUPFAM" id="SSF52016">
    <property type="entry name" value="LeuD/IlvD-like"/>
    <property type="match status" value="1"/>
</dbReference>
<evidence type="ECO:0000256" key="3">
    <source>
        <dbReference type="ARBA" id="ARBA00007185"/>
    </source>
</evidence>
<dbReference type="EMBL" id="CP106738">
    <property type="protein sequence ID" value="UXX83076.1"/>
    <property type="molecule type" value="Genomic_DNA"/>
</dbReference>
<protein>
    <recommendedName>
        <fullName evidence="9">Aconitate hydratase</fullName>
        <shortName evidence="9">Aconitase</shortName>
        <ecNumber evidence="9">4.2.1.3</ecNumber>
    </recommendedName>
</protein>
<feature type="domain" description="Aconitase A/isopropylmalate dehydratase small subunit swivel" evidence="11">
    <location>
        <begin position="689"/>
        <end position="815"/>
    </location>
</feature>
<dbReference type="PANTHER" id="PTHR11670">
    <property type="entry name" value="ACONITASE/IRON-RESPONSIVE ELEMENT FAMILY MEMBER"/>
    <property type="match status" value="1"/>
</dbReference>
<feature type="domain" description="Aconitase/3-isopropylmalate dehydratase large subunit alpha/beta/alpha" evidence="10">
    <location>
        <begin position="80"/>
        <end position="561"/>
    </location>
</feature>
<dbReference type="Gene3D" id="3.30.499.10">
    <property type="entry name" value="Aconitase, domain 3"/>
    <property type="match status" value="2"/>
</dbReference>
<keyword evidence="6 9" id="KW-0408">Iron</keyword>
<evidence type="ECO:0000256" key="1">
    <source>
        <dbReference type="ARBA" id="ARBA00001966"/>
    </source>
</evidence>
<dbReference type="NCBIfam" id="TIGR01341">
    <property type="entry name" value="aconitase_1"/>
    <property type="match status" value="1"/>
</dbReference>
<dbReference type="Gene3D" id="6.10.190.10">
    <property type="match status" value="1"/>
</dbReference>
<keyword evidence="13" id="KW-1185">Reference proteome</keyword>
<keyword evidence="5" id="KW-0479">Metal-binding</keyword>